<dbReference type="AlphaFoldDB" id="A0AAV5G8A6"/>
<dbReference type="Proteomes" id="UP001054925">
    <property type="component" value="Unassembled WGS sequence"/>
</dbReference>
<dbReference type="Gene3D" id="3.10.180.10">
    <property type="entry name" value="2,3-Dihydroxybiphenyl 1,2-Dioxygenase, domain 1"/>
    <property type="match status" value="1"/>
</dbReference>
<name>A0AAV5G8A6_CORAM</name>
<reference evidence="2" key="1">
    <citation type="submission" date="2021-12" db="EMBL/GenBank/DDBJ databases">
        <title>Draft genome sequence of Corynebacterium ammoniagenes strain T-723.</title>
        <authorList>
            <person name="Matsuzawa M."/>
            <person name="Hiratani M."/>
            <person name="Abe I."/>
            <person name="Tsuji Y."/>
            <person name="Nakamura J."/>
        </authorList>
    </citation>
    <scope>NUCLEOTIDE SEQUENCE</scope>
    <source>
        <strain evidence="2">T-723</strain>
    </source>
</reference>
<dbReference type="Gene3D" id="3.30.720.110">
    <property type="match status" value="1"/>
</dbReference>
<evidence type="ECO:0000313" key="3">
    <source>
        <dbReference type="Proteomes" id="UP001054925"/>
    </source>
</evidence>
<dbReference type="SUPFAM" id="SSF54593">
    <property type="entry name" value="Glyoxalase/Bleomycin resistance protein/Dihydroxybiphenyl dioxygenase"/>
    <property type="match status" value="2"/>
</dbReference>
<gene>
    <name evidence="2" type="ORF">CAT723_20200</name>
</gene>
<evidence type="ECO:0000313" key="2">
    <source>
        <dbReference type="EMBL" id="GJN43541.1"/>
    </source>
</evidence>
<feature type="domain" description="PhnB-like" evidence="1">
    <location>
        <begin position="139"/>
        <end position="266"/>
    </location>
</feature>
<dbReference type="PANTHER" id="PTHR33990">
    <property type="entry name" value="PROTEIN YJDN-RELATED"/>
    <property type="match status" value="1"/>
</dbReference>
<dbReference type="Pfam" id="PF06983">
    <property type="entry name" value="3-dmu-9_3-mt"/>
    <property type="match status" value="2"/>
</dbReference>
<evidence type="ECO:0000259" key="1">
    <source>
        <dbReference type="Pfam" id="PF06983"/>
    </source>
</evidence>
<dbReference type="InterPro" id="IPR028973">
    <property type="entry name" value="PhnB-like"/>
</dbReference>
<dbReference type="CDD" id="cd06588">
    <property type="entry name" value="PhnB_like"/>
    <property type="match status" value="2"/>
</dbReference>
<dbReference type="RefSeq" id="WP_236163949.1">
    <property type="nucleotide sequence ID" value="NZ_BQKK01000005.1"/>
</dbReference>
<dbReference type="EMBL" id="BQKK01000005">
    <property type="protein sequence ID" value="GJN43541.1"/>
    <property type="molecule type" value="Genomic_DNA"/>
</dbReference>
<protein>
    <recommendedName>
        <fullName evidence="1">PhnB-like domain-containing protein</fullName>
    </recommendedName>
</protein>
<comment type="caution">
    <text evidence="2">The sequence shown here is derived from an EMBL/GenBank/DDBJ whole genome shotgun (WGS) entry which is preliminary data.</text>
</comment>
<sequence length="295" mass="32875">MQKIVPHLWFDKNIAEAANFYASTLPNTQVVNRFNNPDTGEDVTAEIDIDGYRIALINGGPYATPTPAISFFLNFDPATREDAESDLRQVWEALSHDGSVLMDLGEYPFSSLYGWVADRFGFNWQLMLTSADQDPRPFVVPSLMYCGPVQGKATEAVDGYIKLFDDSALGNRVTYDAMGAAADKNSPDALPQPTDVAYSDFQLAGQRFSAMDSGVAQPFTFTPGVSLMVLVKDQDELDRYWDALTSDPDKEQCGWLEDKYGISWQIAPENLSELLARPQGFDNMLKMKKLIIDDF</sequence>
<proteinExistence type="predicted"/>
<organism evidence="2 3">
    <name type="scientific">Corynebacterium ammoniagenes</name>
    <name type="common">Brevibacterium ammoniagenes</name>
    <dbReference type="NCBI Taxonomy" id="1697"/>
    <lineage>
        <taxon>Bacteria</taxon>
        <taxon>Bacillati</taxon>
        <taxon>Actinomycetota</taxon>
        <taxon>Actinomycetes</taxon>
        <taxon>Mycobacteriales</taxon>
        <taxon>Corynebacteriaceae</taxon>
        <taxon>Corynebacterium</taxon>
    </lineage>
</organism>
<feature type="domain" description="PhnB-like" evidence="1">
    <location>
        <begin position="2"/>
        <end position="126"/>
    </location>
</feature>
<dbReference type="Gene3D" id="3.30.720.100">
    <property type="match status" value="1"/>
</dbReference>
<accession>A0AAV5G8A6</accession>
<dbReference type="InterPro" id="IPR029068">
    <property type="entry name" value="Glyas_Bleomycin-R_OHBP_Dase"/>
</dbReference>